<dbReference type="AlphaFoldDB" id="A0A1T4NLJ1"/>
<keyword evidence="2" id="KW-1185">Reference proteome</keyword>
<organism evidence="1 2">
    <name type="scientific">Marinactinospora thermotolerans DSM 45154</name>
    <dbReference type="NCBI Taxonomy" id="1122192"/>
    <lineage>
        <taxon>Bacteria</taxon>
        <taxon>Bacillati</taxon>
        <taxon>Actinomycetota</taxon>
        <taxon>Actinomycetes</taxon>
        <taxon>Streptosporangiales</taxon>
        <taxon>Nocardiopsidaceae</taxon>
        <taxon>Marinactinospora</taxon>
    </lineage>
</organism>
<proteinExistence type="predicted"/>
<dbReference type="EMBL" id="FUWS01000003">
    <property type="protein sequence ID" value="SJZ80013.1"/>
    <property type="molecule type" value="Genomic_DNA"/>
</dbReference>
<sequence length="59" mass="6636">MRELLREEDRPPHAAEEMVSAYARLTALPAATTTAVQEITGAPARTFRQWVADHLDAFR</sequence>
<accession>A0A1T4NLJ1</accession>
<dbReference type="RefSeq" id="WP_078760866.1">
    <property type="nucleotide sequence ID" value="NZ_FUWS01000003.1"/>
</dbReference>
<evidence type="ECO:0000313" key="1">
    <source>
        <dbReference type="EMBL" id="SJZ80013.1"/>
    </source>
</evidence>
<dbReference type="Proteomes" id="UP000190637">
    <property type="component" value="Unassembled WGS sequence"/>
</dbReference>
<dbReference type="STRING" id="1122192.SAMN02745673_01495"/>
<reference evidence="1 2" key="1">
    <citation type="submission" date="2017-02" db="EMBL/GenBank/DDBJ databases">
        <authorList>
            <person name="Peterson S.W."/>
        </authorList>
    </citation>
    <scope>NUCLEOTIDE SEQUENCE [LARGE SCALE GENOMIC DNA]</scope>
    <source>
        <strain evidence="1 2">DSM 45154</strain>
    </source>
</reference>
<evidence type="ECO:0000313" key="2">
    <source>
        <dbReference type="Proteomes" id="UP000190637"/>
    </source>
</evidence>
<gene>
    <name evidence="1" type="ORF">SAMN02745673_01495</name>
</gene>
<name>A0A1T4NLJ1_9ACTN</name>
<protein>
    <submittedName>
        <fullName evidence="1">Uncharacterized protein</fullName>
    </submittedName>
</protein>